<keyword evidence="1" id="KW-0238">DNA-binding</keyword>
<dbReference type="InterPro" id="IPR058532">
    <property type="entry name" value="YjbR/MT2646/Rv2570-like"/>
</dbReference>
<comment type="caution">
    <text evidence="1">The sequence shown here is derived from an EMBL/GenBank/DDBJ whole genome shotgun (WGS) entry which is preliminary data.</text>
</comment>
<dbReference type="InterPro" id="IPR038056">
    <property type="entry name" value="YjbR-like_sf"/>
</dbReference>
<proteinExistence type="predicted"/>
<dbReference type="Proteomes" id="UP000323708">
    <property type="component" value="Unassembled WGS sequence"/>
</dbReference>
<dbReference type="EMBL" id="VTUX01000007">
    <property type="protein sequence ID" value="KAA1189700.1"/>
    <property type="molecule type" value="Genomic_DNA"/>
</dbReference>
<gene>
    <name evidence="1" type="ORF">F0M18_15235</name>
</gene>
<dbReference type="GO" id="GO:0003677">
    <property type="term" value="F:DNA binding"/>
    <property type="evidence" value="ECO:0007669"/>
    <property type="project" value="UniProtKB-KW"/>
</dbReference>
<sequence>MDFQQARTYLLSKPEAEEDFPFGPEVAVMKIRGKMFATLGHEQDHARMNLKCEPQEALMLRDIFDAVLPGYHMNKRHWNTLVLDGSIPRGEIERMIDNSYALVVAGLTRRQRQALEIAHGYELIHGKPRA</sequence>
<name>A0A5B0WRM0_9GAMM</name>
<dbReference type="RefSeq" id="WP_149612310.1">
    <property type="nucleotide sequence ID" value="NZ_VTUX01000007.1"/>
</dbReference>
<protein>
    <submittedName>
        <fullName evidence="1">MmcQ/YjbR family DNA-binding protein</fullName>
    </submittedName>
</protein>
<keyword evidence="2" id="KW-1185">Reference proteome</keyword>
<dbReference type="InterPro" id="IPR007351">
    <property type="entry name" value="YjbR"/>
</dbReference>
<dbReference type="Pfam" id="PF04237">
    <property type="entry name" value="YjbR"/>
    <property type="match status" value="1"/>
</dbReference>
<dbReference type="Gene3D" id="3.90.1150.30">
    <property type="match status" value="1"/>
</dbReference>
<dbReference type="PANTHER" id="PTHR35145">
    <property type="entry name" value="CYTOPLASMIC PROTEIN-RELATED"/>
    <property type="match status" value="1"/>
</dbReference>
<dbReference type="PANTHER" id="PTHR35145:SF1">
    <property type="entry name" value="CYTOPLASMIC PROTEIN"/>
    <property type="match status" value="1"/>
</dbReference>
<dbReference type="AlphaFoldDB" id="A0A5B0WRM0"/>
<organism evidence="1 2">
    <name type="scientific">Pseudohalioglobus sediminis</name>
    <dbReference type="NCBI Taxonomy" id="2606449"/>
    <lineage>
        <taxon>Bacteria</taxon>
        <taxon>Pseudomonadati</taxon>
        <taxon>Pseudomonadota</taxon>
        <taxon>Gammaproteobacteria</taxon>
        <taxon>Cellvibrionales</taxon>
        <taxon>Halieaceae</taxon>
        <taxon>Pseudohalioglobus</taxon>
    </lineage>
</organism>
<accession>A0A5B0WRM0</accession>
<evidence type="ECO:0000313" key="2">
    <source>
        <dbReference type="Proteomes" id="UP000323708"/>
    </source>
</evidence>
<dbReference type="SUPFAM" id="SSF142906">
    <property type="entry name" value="YjbR-like"/>
    <property type="match status" value="1"/>
</dbReference>
<reference evidence="1 2" key="1">
    <citation type="submission" date="2019-09" db="EMBL/GenBank/DDBJ databases">
        <authorList>
            <person name="Chen X.-Y."/>
        </authorList>
    </citation>
    <scope>NUCLEOTIDE SEQUENCE [LARGE SCALE GENOMIC DNA]</scope>
    <source>
        <strain evidence="1 2">NY5</strain>
    </source>
</reference>
<evidence type="ECO:0000313" key="1">
    <source>
        <dbReference type="EMBL" id="KAA1189700.1"/>
    </source>
</evidence>